<dbReference type="Proteomes" id="UP001152561">
    <property type="component" value="Unassembled WGS sequence"/>
</dbReference>
<name>A0A9Q1RUM0_9SOLA</name>
<accession>A0A9Q1RUM0</accession>
<sequence length="141" mass="15743">MPSKRKASSTVPVKSPESSDSTTVSLNKKLKPDPAVVEPVVASPVECDDEVEESVCDSSVDESSAHNKVRRAVQANEEQECVFSGEPVPEAQAWQQYPNRYIIKVSLQLKESLRSESDYYYDMKYLLPYSSFVSLPSEMVC</sequence>
<feature type="region of interest" description="Disordered" evidence="1">
    <location>
        <begin position="1"/>
        <end position="31"/>
    </location>
</feature>
<protein>
    <submittedName>
        <fullName evidence="2">Uncharacterized protein</fullName>
    </submittedName>
</protein>
<evidence type="ECO:0000313" key="2">
    <source>
        <dbReference type="EMBL" id="KAJ8574114.1"/>
    </source>
</evidence>
<proteinExistence type="predicted"/>
<comment type="caution">
    <text evidence="2">The sequence shown here is derived from an EMBL/GenBank/DDBJ whole genome shotgun (WGS) entry which is preliminary data.</text>
</comment>
<evidence type="ECO:0000313" key="3">
    <source>
        <dbReference type="Proteomes" id="UP001152561"/>
    </source>
</evidence>
<keyword evidence="3" id="KW-1185">Reference proteome</keyword>
<evidence type="ECO:0000256" key="1">
    <source>
        <dbReference type="SAM" id="MobiDB-lite"/>
    </source>
</evidence>
<feature type="compositionally biased region" description="Polar residues" evidence="1">
    <location>
        <begin position="8"/>
        <end position="26"/>
    </location>
</feature>
<reference evidence="3" key="1">
    <citation type="journal article" date="2023" name="Proc. Natl. Acad. Sci. U.S.A.">
        <title>Genomic and structural basis for evolution of tropane alkaloid biosynthesis.</title>
        <authorList>
            <person name="Wanga Y.-J."/>
            <person name="Taina T."/>
            <person name="Yua J.-Y."/>
            <person name="Lia J."/>
            <person name="Xua B."/>
            <person name="Chenc J."/>
            <person name="D'Auriad J.C."/>
            <person name="Huanga J.-P."/>
            <person name="Huanga S.-X."/>
        </authorList>
    </citation>
    <scope>NUCLEOTIDE SEQUENCE [LARGE SCALE GENOMIC DNA]</scope>
    <source>
        <strain evidence="3">cv. KIB-2019</strain>
    </source>
</reference>
<organism evidence="2 3">
    <name type="scientific">Anisodus acutangulus</name>
    <dbReference type="NCBI Taxonomy" id="402998"/>
    <lineage>
        <taxon>Eukaryota</taxon>
        <taxon>Viridiplantae</taxon>
        <taxon>Streptophyta</taxon>
        <taxon>Embryophyta</taxon>
        <taxon>Tracheophyta</taxon>
        <taxon>Spermatophyta</taxon>
        <taxon>Magnoliopsida</taxon>
        <taxon>eudicotyledons</taxon>
        <taxon>Gunneridae</taxon>
        <taxon>Pentapetalae</taxon>
        <taxon>asterids</taxon>
        <taxon>lamiids</taxon>
        <taxon>Solanales</taxon>
        <taxon>Solanaceae</taxon>
        <taxon>Solanoideae</taxon>
        <taxon>Hyoscyameae</taxon>
        <taxon>Anisodus</taxon>
    </lineage>
</organism>
<dbReference type="EMBL" id="JAJAGQ010000001">
    <property type="protein sequence ID" value="KAJ8574114.1"/>
    <property type="molecule type" value="Genomic_DNA"/>
</dbReference>
<gene>
    <name evidence="2" type="ORF">K7X08_025919</name>
</gene>
<dbReference type="AlphaFoldDB" id="A0A9Q1RUM0"/>